<dbReference type="EMBL" id="CP036317">
    <property type="protein sequence ID" value="QDV21476.1"/>
    <property type="molecule type" value="Genomic_DNA"/>
</dbReference>
<evidence type="ECO:0000256" key="1">
    <source>
        <dbReference type="SAM" id="Phobius"/>
    </source>
</evidence>
<reference evidence="2 3" key="1">
    <citation type="submission" date="2019-02" db="EMBL/GenBank/DDBJ databases">
        <title>Deep-cultivation of Planctomycetes and their phenomic and genomic characterization uncovers novel biology.</title>
        <authorList>
            <person name="Wiegand S."/>
            <person name="Jogler M."/>
            <person name="Boedeker C."/>
            <person name="Pinto D."/>
            <person name="Vollmers J."/>
            <person name="Rivas-Marin E."/>
            <person name="Kohn T."/>
            <person name="Peeters S.H."/>
            <person name="Heuer A."/>
            <person name="Rast P."/>
            <person name="Oberbeckmann S."/>
            <person name="Bunk B."/>
            <person name="Jeske O."/>
            <person name="Meyerdierks A."/>
            <person name="Storesund J.E."/>
            <person name="Kallscheuer N."/>
            <person name="Luecker S."/>
            <person name="Lage O.M."/>
            <person name="Pohl T."/>
            <person name="Merkel B.J."/>
            <person name="Hornburger P."/>
            <person name="Mueller R.-W."/>
            <person name="Bruemmer F."/>
            <person name="Labrenz M."/>
            <person name="Spormann A.M."/>
            <person name="Op den Camp H."/>
            <person name="Overmann J."/>
            <person name="Amann R."/>
            <person name="Jetten M.S.M."/>
            <person name="Mascher T."/>
            <person name="Medema M.H."/>
            <person name="Devos D.P."/>
            <person name="Kaster A.-K."/>
            <person name="Ovreas L."/>
            <person name="Rohde M."/>
            <person name="Galperin M.Y."/>
            <person name="Jogler C."/>
        </authorList>
    </citation>
    <scope>NUCLEOTIDE SEQUENCE [LARGE SCALE GENOMIC DNA]</scope>
    <source>
        <strain evidence="2 3">Pan153</strain>
    </source>
</reference>
<gene>
    <name evidence="2" type="ORF">Pan153_61640</name>
</gene>
<accession>A0A518FYU5</accession>
<keyword evidence="1" id="KW-0472">Membrane</keyword>
<proteinExistence type="predicted"/>
<protein>
    <submittedName>
        <fullName evidence="2">Uncharacterized protein</fullName>
    </submittedName>
</protein>
<feature type="transmembrane region" description="Helical" evidence="1">
    <location>
        <begin position="63"/>
        <end position="85"/>
    </location>
</feature>
<keyword evidence="1" id="KW-0812">Transmembrane</keyword>
<name>A0A518FYU5_9PLAN</name>
<keyword evidence="1" id="KW-1133">Transmembrane helix</keyword>
<organism evidence="2 3">
    <name type="scientific">Gimesia panareensis</name>
    <dbReference type="NCBI Taxonomy" id="2527978"/>
    <lineage>
        <taxon>Bacteria</taxon>
        <taxon>Pseudomonadati</taxon>
        <taxon>Planctomycetota</taxon>
        <taxon>Planctomycetia</taxon>
        <taxon>Planctomycetales</taxon>
        <taxon>Planctomycetaceae</taxon>
        <taxon>Gimesia</taxon>
    </lineage>
</organism>
<evidence type="ECO:0000313" key="3">
    <source>
        <dbReference type="Proteomes" id="UP000320839"/>
    </source>
</evidence>
<dbReference type="Proteomes" id="UP000320839">
    <property type="component" value="Chromosome"/>
</dbReference>
<sequence length="111" mass="13139">MILKCYTMTVGNRSRFHSHLLHFTKTMADLKSRQLIYLKGFLFLMILLIAAGLILFETRSWQIAVLLLLVVWASARLYYFMFYVIEKYVDPSFKFAGIGSFLQYLLRKKQK</sequence>
<feature type="transmembrane region" description="Helical" evidence="1">
    <location>
        <begin position="36"/>
        <end position="56"/>
    </location>
</feature>
<evidence type="ECO:0000313" key="2">
    <source>
        <dbReference type="EMBL" id="QDV21476.1"/>
    </source>
</evidence>
<dbReference type="AlphaFoldDB" id="A0A518FYU5"/>